<reference evidence="8" key="1">
    <citation type="submission" date="2018-02" db="EMBL/GenBank/DDBJ databases">
        <title>Hirudo verbana central nervous system transcriptome analysis of ion channel and receptor content.</title>
        <authorList>
            <person name="Northcutt A.J."/>
            <person name="Schulz D.J."/>
            <person name="Mesce K.A."/>
        </authorList>
    </citation>
    <scope>NUCLEOTIDE SEQUENCE</scope>
</reference>
<dbReference type="GO" id="GO:0005886">
    <property type="term" value="C:plasma membrane"/>
    <property type="evidence" value="ECO:0007669"/>
    <property type="project" value="TreeGrafter"/>
</dbReference>
<dbReference type="InterPro" id="IPR029058">
    <property type="entry name" value="AB_hydrolase_fold"/>
</dbReference>
<sequence length="627" mass="71432">MKNSGFFIIRPLCCCLALLELLDVLQCSNDDLIVITESGRVRGSRYYVPNLNKAVNTFLGIPFAKPPVKHLRFRHPQPYGKWSGIYDATRLPRPCYQLPDLAFGKEFQGTKVWNPTTNVSEDCLYLNIWVPRTQPRLRKSAVMVWIYGGGFYTGTTTLNVYDGKVLAANNSIIVVSIAYRLGAFGFLSLNHPSAPGNAGLFDQLMALEWIQHNIKHFGGDPENVTLFGESAGAVSVSLHLMSPLSHSKFQRVILQSGVANMPWATLTAEQAKHRSIEFAVQYLRCKPTFNDMEAIASCLKEISPQQLADEQFITRGPVQYPFLPVIDGTFLLESPIDSLRKGNFKRCPILLGSNSNEGSYFLIYELTDFLSLKKVSMNRSEFLASTERLFYFYPQYNKTISPLVLEAIRFQYTNWMDMENTRINIMALDAAVADYYFVCPVNQFAQLYSSVGENVYMYYLTQRYSTNPWPVWMGVLHGDDIMFVFGEGFKPNSNFSEEDKNFSQLVMHYWTNFAKTGDPNQIPGVRVSSDWPLYTPSDQEYLELNARFLKETDKSKAIGRGPRIRECAFWDEFLPQLVAAGEHWEARERIFKKAAKCGGLARNYLGIKMINISFNLIAYVLSTKFYF</sequence>
<dbReference type="InterPro" id="IPR002018">
    <property type="entry name" value="CarbesteraseB"/>
</dbReference>
<dbReference type="SUPFAM" id="SSF53474">
    <property type="entry name" value="alpha/beta-Hydrolases"/>
    <property type="match status" value="1"/>
</dbReference>
<evidence type="ECO:0000256" key="5">
    <source>
        <dbReference type="PIRSR" id="PIRSR600997-1"/>
    </source>
</evidence>
<evidence type="ECO:0000256" key="4">
    <source>
        <dbReference type="ARBA" id="ARBA00023157"/>
    </source>
</evidence>
<dbReference type="GO" id="GO:0003990">
    <property type="term" value="F:acetylcholinesterase activity"/>
    <property type="evidence" value="ECO:0007669"/>
    <property type="project" value="TreeGrafter"/>
</dbReference>
<keyword evidence="6" id="KW-0732">Signal</keyword>
<evidence type="ECO:0000259" key="7">
    <source>
        <dbReference type="Pfam" id="PF00135"/>
    </source>
</evidence>
<dbReference type="GO" id="GO:0005615">
    <property type="term" value="C:extracellular space"/>
    <property type="evidence" value="ECO:0007669"/>
    <property type="project" value="TreeGrafter"/>
</dbReference>
<evidence type="ECO:0000256" key="3">
    <source>
        <dbReference type="ARBA" id="ARBA00022801"/>
    </source>
</evidence>
<dbReference type="PANTHER" id="PTHR43918">
    <property type="entry name" value="ACETYLCHOLINESTERASE"/>
    <property type="match status" value="1"/>
</dbReference>
<name>A0A2S1WM61_9ANNE</name>
<evidence type="ECO:0000256" key="1">
    <source>
        <dbReference type="ARBA" id="ARBA00005964"/>
    </source>
</evidence>
<dbReference type="InterPro" id="IPR000997">
    <property type="entry name" value="Cholinesterase"/>
</dbReference>
<dbReference type="CDD" id="cd00312">
    <property type="entry name" value="Esterase_lipase"/>
    <property type="match status" value="1"/>
</dbReference>
<feature type="active site" description="Charge relay system" evidence="5">
    <location>
        <position position="477"/>
    </location>
</feature>
<dbReference type="GO" id="GO:0006581">
    <property type="term" value="P:acetylcholine catabolic process"/>
    <property type="evidence" value="ECO:0007669"/>
    <property type="project" value="TreeGrafter"/>
</dbReference>
<keyword evidence="2" id="KW-0719">Serine esterase</keyword>
<feature type="domain" description="Carboxylesterase type B" evidence="7">
    <location>
        <begin position="31"/>
        <end position="549"/>
    </location>
</feature>
<dbReference type="Gene3D" id="3.40.50.1820">
    <property type="entry name" value="alpha/beta hydrolase"/>
    <property type="match status" value="1"/>
</dbReference>
<dbReference type="GO" id="GO:0019695">
    <property type="term" value="P:choline metabolic process"/>
    <property type="evidence" value="ECO:0007669"/>
    <property type="project" value="TreeGrafter"/>
</dbReference>
<feature type="signal peptide" evidence="6">
    <location>
        <begin position="1"/>
        <end position="27"/>
    </location>
</feature>
<proteinExistence type="evidence at transcript level"/>
<dbReference type="PROSITE" id="PS00122">
    <property type="entry name" value="CARBOXYLESTERASE_B_1"/>
    <property type="match status" value="1"/>
</dbReference>
<comment type="similarity">
    <text evidence="1 6">Belongs to the type-B carboxylesterase/lipase family.</text>
</comment>
<dbReference type="PROSITE" id="PS00941">
    <property type="entry name" value="CARBOXYLESTERASE_B_2"/>
    <property type="match status" value="1"/>
</dbReference>
<dbReference type="EC" id="3.1.1.-" evidence="6"/>
<dbReference type="InterPro" id="IPR019826">
    <property type="entry name" value="Carboxylesterase_B_AS"/>
</dbReference>
<dbReference type="EMBL" id="MG973414">
    <property type="protein sequence ID" value="AWJ68267.1"/>
    <property type="molecule type" value="mRNA"/>
</dbReference>
<keyword evidence="4" id="KW-1015">Disulfide bond</keyword>
<evidence type="ECO:0000256" key="6">
    <source>
        <dbReference type="RuleBase" id="RU361235"/>
    </source>
</evidence>
<evidence type="ECO:0000313" key="8">
    <source>
        <dbReference type="EMBL" id="AWJ68267.1"/>
    </source>
</evidence>
<evidence type="ECO:0000256" key="2">
    <source>
        <dbReference type="ARBA" id="ARBA00022487"/>
    </source>
</evidence>
<accession>A0A2S1WM61</accession>
<keyword evidence="3 6" id="KW-0378">Hydrolase</keyword>
<dbReference type="PANTHER" id="PTHR43918:SF12">
    <property type="entry name" value="ACETYLCHOLINESTERASE 1"/>
    <property type="match status" value="1"/>
</dbReference>
<dbReference type="Pfam" id="PF00135">
    <property type="entry name" value="COesterase"/>
    <property type="match status" value="1"/>
</dbReference>
<organism evidence="8">
    <name type="scientific">Hirudo verbana</name>
    <dbReference type="NCBI Taxonomy" id="311461"/>
    <lineage>
        <taxon>Eukaryota</taxon>
        <taxon>Metazoa</taxon>
        <taxon>Spiralia</taxon>
        <taxon>Lophotrochozoa</taxon>
        <taxon>Annelida</taxon>
        <taxon>Clitellata</taxon>
        <taxon>Hirudinea</taxon>
        <taxon>Hirudinida</taxon>
        <taxon>Hirudiniformes</taxon>
        <taxon>Hirudinidae</taxon>
        <taxon>Hirudo</taxon>
    </lineage>
</organism>
<dbReference type="PRINTS" id="PR00878">
    <property type="entry name" value="CHOLNESTRASE"/>
</dbReference>
<dbReference type="AlphaFoldDB" id="A0A2S1WM61"/>
<feature type="chain" id="PRO_5015369112" description="Carboxylic ester hydrolase" evidence="6">
    <location>
        <begin position="28"/>
        <end position="627"/>
    </location>
</feature>
<dbReference type="InterPro" id="IPR050654">
    <property type="entry name" value="AChE-related_enzymes"/>
</dbReference>
<dbReference type="InterPro" id="IPR019819">
    <property type="entry name" value="Carboxylesterase_B_CS"/>
</dbReference>
<feature type="active site" description="Charge relay system" evidence="5">
    <location>
        <position position="357"/>
    </location>
</feature>
<feature type="active site" description="Acyl-ester intermediate" evidence="5">
    <location>
        <position position="230"/>
    </location>
</feature>
<protein>
    <recommendedName>
        <fullName evidence="6">Carboxylic ester hydrolase</fullName>
        <ecNumber evidence="6">3.1.1.-</ecNumber>
    </recommendedName>
</protein>
<dbReference type="FunFam" id="3.40.50.1820:FF:000029">
    <property type="entry name" value="Acetylcholinesterase"/>
    <property type="match status" value="1"/>
</dbReference>